<dbReference type="InterPro" id="IPR001025">
    <property type="entry name" value="BAH_dom"/>
</dbReference>
<name>A0A261Y2R7_9FUNG</name>
<evidence type="ECO:0000256" key="5">
    <source>
        <dbReference type="ARBA" id="ARBA00022516"/>
    </source>
</evidence>
<comment type="similarity">
    <text evidence="2 18">Belongs to the ORC1 family.</text>
</comment>
<keyword evidence="9" id="KW-0479">Metal-binding</keyword>
<dbReference type="Pfam" id="PF09079">
    <property type="entry name" value="WHD_Cdc6"/>
    <property type="match status" value="1"/>
</dbReference>
<evidence type="ECO:0000256" key="1">
    <source>
        <dbReference type="ARBA" id="ARBA00004123"/>
    </source>
</evidence>
<evidence type="ECO:0000256" key="13">
    <source>
        <dbReference type="ARBA" id="ARBA00023098"/>
    </source>
</evidence>
<dbReference type="GO" id="GO:0046872">
    <property type="term" value="F:metal ion binding"/>
    <property type="evidence" value="ECO:0007669"/>
    <property type="project" value="UniProtKB-KW"/>
</dbReference>
<evidence type="ECO:0000256" key="7">
    <source>
        <dbReference type="ARBA" id="ARBA00022695"/>
    </source>
</evidence>
<dbReference type="CDD" id="cd00009">
    <property type="entry name" value="AAA"/>
    <property type="match status" value="1"/>
</dbReference>
<dbReference type="FunFam" id="1.10.8.60:FF:000062">
    <property type="entry name" value="Origin recognition complex subunit 1"/>
    <property type="match status" value="1"/>
</dbReference>
<dbReference type="GO" id="GO:0005664">
    <property type="term" value="C:nuclear origin of replication recognition complex"/>
    <property type="evidence" value="ECO:0007669"/>
    <property type="project" value="TreeGrafter"/>
</dbReference>
<dbReference type="PROSITE" id="PS51038">
    <property type="entry name" value="BAH"/>
    <property type="match status" value="1"/>
</dbReference>
<dbReference type="InterPro" id="IPR003593">
    <property type="entry name" value="AAA+_ATPase"/>
</dbReference>
<dbReference type="Gene3D" id="3.40.50.620">
    <property type="entry name" value="HUPs"/>
    <property type="match status" value="2"/>
</dbReference>
<evidence type="ECO:0000256" key="18">
    <source>
        <dbReference type="RuleBase" id="RU365058"/>
    </source>
</evidence>
<proteinExistence type="inferred from homology"/>
<keyword evidence="8 18" id="KW-0235">DNA replication</keyword>
<dbReference type="InterPro" id="IPR014729">
    <property type="entry name" value="Rossmann-like_a/b/a_fold"/>
</dbReference>
<evidence type="ECO:0000256" key="15">
    <source>
        <dbReference type="ARBA" id="ARBA00023209"/>
    </source>
</evidence>
<evidence type="ECO:0000256" key="11">
    <source>
        <dbReference type="ARBA" id="ARBA00022840"/>
    </source>
</evidence>
<keyword evidence="22" id="KW-1185">Reference proteome</keyword>
<evidence type="ECO:0000256" key="17">
    <source>
        <dbReference type="ARBA" id="ARBA00023264"/>
    </source>
</evidence>
<feature type="compositionally biased region" description="Acidic residues" evidence="19">
    <location>
        <begin position="501"/>
        <end position="521"/>
    </location>
</feature>
<dbReference type="Gene3D" id="1.10.8.60">
    <property type="match status" value="1"/>
</dbReference>
<dbReference type="GO" id="GO:0005524">
    <property type="term" value="F:ATP binding"/>
    <property type="evidence" value="ECO:0007669"/>
    <property type="project" value="UniProtKB-KW"/>
</dbReference>
<dbReference type="SUPFAM" id="SSF46785">
    <property type="entry name" value="Winged helix' DNA-binding domain"/>
    <property type="match status" value="1"/>
</dbReference>
<dbReference type="InterPro" id="IPR015163">
    <property type="entry name" value="Cdc6_C"/>
</dbReference>
<dbReference type="GO" id="GO:0003682">
    <property type="term" value="F:chromatin binding"/>
    <property type="evidence" value="ECO:0007669"/>
    <property type="project" value="InterPro"/>
</dbReference>
<dbReference type="Proteomes" id="UP000242875">
    <property type="component" value="Unassembled WGS sequence"/>
</dbReference>
<dbReference type="CDD" id="cd02174">
    <property type="entry name" value="CCT"/>
    <property type="match status" value="1"/>
</dbReference>
<comment type="subunit">
    <text evidence="18">ORC is composed of six subunits.</text>
</comment>
<evidence type="ECO:0000256" key="2">
    <source>
        <dbReference type="ARBA" id="ARBA00008398"/>
    </source>
</evidence>
<feature type="domain" description="BAH" evidence="20">
    <location>
        <begin position="350"/>
        <end position="465"/>
    </location>
</feature>
<comment type="similarity">
    <text evidence="3">Belongs to the cytidylyltransferase family.</text>
</comment>
<dbReference type="SUPFAM" id="SSF52374">
    <property type="entry name" value="Nucleotidylyl transferase"/>
    <property type="match status" value="2"/>
</dbReference>
<keyword evidence="16 18" id="KW-0539">Nucleus</keyword>
<evidence type="ECO:0000256" key="12">
    <source>
        <dbReference type="ARBA" id="ARBA00022842"/>
    </source>
</evidence>
<evidence type="ECO:0000256" key="10">
    <source>
        <dbReference type="ARBA" id="ARBA00022741"/>
    </source>
</evidence>
<keyword evidence="5" id="KW-0444">Lipid biosynthesis</keyword>
<dbReference type="EMBL" id="MVBO01000027">
    <property type="protein sequence ID" value="OZJ04905.1"/>
    <property type="molecule type" value="Genomic_DNA"/>
</dbReference>
<evidence type="ECO:0000256" key="8">
    <source>
        <dbReference type="ARBA" id="ARBA00022705"/>
    </source>
</evidence>
<evidence type="ECO:0000256" key="19">
    <source>
        <dbReference type="SAM" id="MobiDB-lite"/>
    </source>
</evidence>
<keyword evidence="12" id="KW-0460">Magnesium</keyword>
<dbReference type="OrthoDB" id="40021at2759"/>
<evidence type="ECO:0000256" key="3">
    <source>
        <dbReference type="ARBA" id="ARBA00010101"/>
    </source>
</evidence>
<dbReference type="GO" id="GO:0008654">
    <property type="term" value="P:phospholipid biosynthetic process"/>
    <property type="evidence" value="ECO:0007669"/>
    <property type="project" value="UniProtKB-KW"/>
</dbReference>
<dbReference type="InterPro" id="IPR041723">
    <property type="entry name" value="CCT"/>
</dbReference>
<keyword evidence="11 18" id="KW-0067">ATP-binding</keyword>
<comment type="subcellular location">
    <subcellularLocation>
        <location evidence="1 18">Nucleus</location>
    </subcellularLocation>
</comment>
<dbReference type="Gene3D" id="2.30.30.490">
    <property type="match status" value="1"/>
</dbReference>
<dbReference type="InterPro" id="IPR027417">
    <property type="entry name" value="P-loop_NTPase"/>
</dbReference>
<accession>A0A261Y2R7</accession>
<dbReference type="GO" id="GO:0016779">
    <property type="term" value="F:nucleotidyltransferase activity"/>
    <property type="evidence" value="ECO:0007669"/>
    <property type="project" value="UniProtKB-KW"/>
</dbReference>
<dbReference type="GO" id="GO:0006270">
    <property type="term" value="P:DNA replication initiation"/>
    <property type="evidence" value="ECO:0007669"/>
    <property type="project" value="TreeGrafter"/>
</dbReference>
<comment type="caution">
    <text evidence="21">The sequence shown here is derived from an EMBL/GenBank/DDBJ whole genome shotgun (WGS) entry which is preliminary data.</text>
</comment>
<keyword evidence="15" id="KW-0594">Phospholipid biosynthesis</keyword>
<keyword evidence="10 18" id="KW-0547">Nucleotide-binding</keyword>
<protein>
    <recommendedName>
        <fullName evidence="4 18">Origin recognition complex subunit 1</fullName>
    </recommendedName>
</protein>
<keyword evidence="6" id="KW-0808">Transferase</keyword>
<keyword evidence="17" id="KW-1208">Phospholipid metabolism</keyword>
<dbReference type="PANTHER" id="PTHR10763">
    <property type="entry name" value="CELL DIVISION CONTROL PROTEIN 6-RELATED"/>
    <property type="match status" value="1"/>
</dbReference>
<evidence type="ECO:0000256" key="14">
    <source>
        <dbReference type="ARBA" id="ARBA00023125"/>
    </source>
</evidence>
<dbReference type="SUPFAM" id="SSF52540">
    <property type="entry name" value="P-loop containing nucleoside triphosphate hydrolases"/>
    <property type="match status" value="1"/>
</dbReference>
<sequence>MHFGHANALRQAKAMGDYLVVGVHSDAEIEKNKGPTVMREEERYAAVAACKWVDEVVPNAPYFTTLEVLDKYDIDFVVHGDDITTMADGTDCYQAVKDAGRYKECKRTEGVSTTELVGRMLLMTKAHHRDSDPPKQELDSFSRGFKVASVSHFLPTSKKIVQFSEGREPKPTDKVVYVDGTFDLFHVGHIEFLRRARALGDYLLVGVHDDQTVNRIKAINYPLMNLHERVLSVLSCRYVDEVIIGAPYSVTEDVLCKVYKVAVVAHANTPTEPDIDGQDPYELPKRLGIYKEIEHSSAHVTTAGIIERIIEHRKVIIYAFSKSDSSKARATRHSGRSNLTFYQSAKRGPEIFSVGDCVLVYNDKDETWAAMIKALWQDERKQKVAKFRWFSRMQDILPDAQLKHTSWNQWDDNNSLVTIQRKCQILSLPKYRQIRPDMPKQLTNDDIFFCQSAYVSHKKYVELDWDTFYSQGEWKDASTDVMFEQTGHAAKRQKTTHRVEVEDEVPSEGDEERESADEFEYVGDKESDNEIFEDTKMDEDEEQATRKRVVKQTRKKTRLRKSKVTVGKTPGRKYEKFSFVIPKREVAIDTDGLTAFEIARARLHVSAVPETLPCREEEFAEIISQLESAIEEGVGSCIYISGVPGTGKTATVHEVIRHLQYKADQEQLPPFQFVEINGMKLTEPTQAYSILWESIAQTRVTASHALDLLDKNFNTQGPRQFPCVVLMDELDLLVTKKQDVMYNFFEWPNRTHSKLIVVAVANTMDLPERMLSAKIASRIGLTRINFQPYNHTQLMTIISSRLSGVKAFEKEAIEFASRKVSAVSGDARRALDICRRAVEIVETRLKTQKDVAASVTIPIINEAIREMFSSPNVTFVRHASLHQKIFILSLLQVLRRKGLAEADFGEVTAQHSQLCRWHHLEVPTTAELAEICAGLGAARCLVVEGGRLDITQRLGFCVSEEDVVMALKDDPFFKKFL</sequence>
<dbReference type="Gene3D" id="3.40.50.300">
    <property type="entry name" value="P-loop containing nucleotide triphosphate hydrolases"/>
    <property type="match status" value="1"/>
</dbReference>
<dbReference type="InterPro" id="IPR043151">
    <property type="entry name" value="BAH_sf"/>
</dbReference>
<dbReference type="InterPro" id="IPR050311">
    <property type="entry name" value="ORC1/CDC6"/>
</dbReference>
<evidence type="ECO:0000313" key="21">
    <source>
        <dbReference type="EMBL" id="OZJ04905.1"/>
    </source>
</evidence>
<dbReference type="GO" id="GO:0003688">
    <property type="term" value="F:DNA replication origin binding"/>
    <property type="evidence" value="ECO:0007669"/>
    <property type="project" value="UniProtKB-ARBA"/>
</dbReference>
<dbReference type="GO" id="GO:0033314">
    <property type="term" value="P:mitotic DNA replication checkpoint signaling"/>
    <property type="evidence" value="ECO:0007669"/>
    <property type="project" value="TreeGrafter"/>
</dbReference>
<organism evidence="21 22">
    <name type="scientific">Bifiguratus adelaidae</name>
    <dbReference type="NCBI Taxonomy" id="1938954"/>
    <lineage>
        <taxon>Eukaryota</taxon>
        <taxon>Fungi</taxon>
        <taxon>Fungi incertae sedis</taxon>
        <taxon>Mucoromycota</taxon>
        <taxon>Mucoromycotina</taxon>
        <taxon>Endogonomycetes</taxon>
        <taxon>Endogonales</taxon>
        <taxon>Endogonales incertae sedis</taxon>
        <taxon>Bifiguratus</taxon>
    </lineage>
</organism>
<dbReference type="NCBIfam" id="TIGR00125">
    <property type="entry name" value="cyt_tran_rel"/>
    <property type="match status" value="2"/>
</dbReference>
<dbReference type="AlphaFoldDB" id="A0A261Y2R7"/>
<evidence type="ECO:0000256" key="6">
    <source>
        <dbReference type="ARBA" id="ARBA00022679"/>
    </source>
</evidence>
<dbReference type="CDD" id="cd02173">
    <property type="entry name" value="ECT"/>
    <property type="match status" value="1"/>
</dbReference>
<evidence type="ECO:0000256" key="9">
    <source>
        <dbReference type="ARBA" id="ARBA00022723"/>
    </source>
</evidence>
<comment type="function">
    <text evidence="18">Component of the origin recognition complex (ORC) that binds origins of replication. DNA-binding is ATP-dependent, however specific DNA sequences that define origins of replication have not been identified so far. ORC is required to assemble the pre-replication complex necessary to initiate DNA replication.</text>
</comment>
<feature type="region of interest" description="Disordered" evidence="19">
    <location>
        <begin position="488"/>
        <end position="522"/>
    </location>
</feature>
<dbReference type="Pfam" id="PF00004">
    <property type="entry name" value="AAA"/>
    <property type="match status" value="1"/>
</dbReference>
<gene>
    <name evidence="21" type="ORF">BZG36_02502</name>
</gene>
<dbReference type="InterPro" id="IPR003959">
    <property type="entry name" value="ATPase_AAA_core"/>
</dbReference>
<evidence type="ECO:0000256" key="16">
    <source>
        <dbReference type="ARBA" id="ARBA00023242"/>
    </source>
</evidence>
<reference evidence="21 22" key="1">
    <citation type="journal article" date="2017" name="Mycologia">
        <title>Bifiguratus adelaidae, gen. et sp. nov., a new member of Mucoromycotina in endophytic and soil-dwelling habitats.</title>
        <authorList>
            <person name="Torres-Cruz T.J."/>
            <person name="Billingsley Tobias T.L."/>
            <person name="Almatruk M."/>
            <person name="Hesse C."/>
            <person name="Kuske C.R."/>
            <person name="Desiro A."/>
            <person name="Benucci G.M."/>
            <person name="Bonito G."/>
            <person name="Stajich J.E."/>
            <person name="Dunlap C."/>
            <person name="Arnold A.E."/>
            <person name="Porras-Alfaro A."/>
        </authorList>
    </citation>
    <scope>NUCLEOTIDE SEQUENCE [LARGE SCALE GENOMIC DNA]</scope>
    <source>
        <strain evidence="21 22">AZ0501</strain>
    </source>
</reference>
<dbReference type="InterPro" id="IPR004821">
    <property type="entry name" value="Cyt_trans-like"/>
</dbReference>
<evidence type="ECO:0000259" key="20">
    <source>
        <dbReference type="PROSITE" id="PS51038"/>
    </source>
</evidence>
<evidence type="ECO:0000313" key="22">
    <source>
        <dbReference type="Proteomes" id="UP000242875"/>
    </source>
</evidence>
<dbReference type="PANTHER" id="PTHR10763:SF23">
    <property type="entry name" value="ORIGIN RECOGNITION COMPLEX SUBUNIT 1"/>
    <property type="match status" value="1"/>
</dbReference>
<dbReference type="SMART" id="SM00382">
    <property type="entry name" value="AAA"/>
    <property type="match status" value="1"/>
</dbReference>
<keyword evidence="13" id="KW-0443">Lipid metabolism</keyword>
<keyword evidence="7" id="KW-0548">Nucleotidyltransferase</keyword>
<keyword evidence="14 18" id="KW-0238">DNA-binding</keyword>
<dbReference type="FunFam" id="3.40.50.300:FF:000199">
    <property type="entry name" value="Origin recognition complex subunit 1"/>
    <property type="match status" value="1"/>
</dbReference>
<dbReference type="Pfam" id="PF22606">
    <property type="entry name" value="Cdc6-ORC-like_ATPase_lid"/>
    <property type="match status" value="1"/>
</dbReference>
<dbReference type="InterPro" id="IPR036390">
    <property type="entry name" value="WH_DNA-bd_sf"/>
</dbReference>
<dbReference type="Pfam" id="PF01467">
    <property type="entry name" value="CTP_transf_like"/>
    <property type="match status" value="2"/>
</dbReference>
<dbReference type="SMART" id="SM00439">
    <property type="entry name" value="BAH"/>
    <property type="match status" value="1"/>
</dbReference>
<dbReference type="InterPro" id="IPR054425">
    <property type="entry name" value="Cdc6_ORC1-like_ATPase_lid"/>
</dbReference>
<evidence type="ECO:0000256" key="4">
    <source>
        <dbReference type="ARBA" id="ARBA00019081"/>
    </source>
</evidence>
<dbReference type="Pfam" id="PF01426">
    <property type="entry name" value="BAH"/>
    <property type="match status" value="1"/>
</dbReference>
<dbReference type="GO" id="GO:0016887">
    <property type="term" value="F:ATP hydrolysis activity"/>
    <property type="evidence" value="ECO:0007669"/>
    <property type="project" value="InterPro"/>
</dbReference>